<dbReference type="Pfam" id="PF01966">
    <property type="entry name" value="HD"/>
    <property type="match status" value="1"/>
</dbReference>
<feature type="domain" description="HD" evidence="8">
    <location>
        <begin position="326"/>
        <end position="418"/>
    </location>
</feature>
<evidence type="ECO:0000259" key="8">
    <source>
        <dbReference type="PROSITE" id="PS51831"/>
    </source>
</evidence>
<dbReference type="InterPro" id="IPR006675">
    <property type="entry name" value="HDIG_dom"/>
</dbReference>
<keyword evidence="2 5" id="KW-0255">Endonuclease</keyword>
<name>A0A0G0GNJ5_9BACT</name>
<dbReference type="NCBIfam" id="TIGR03319">
    <property type="entry name" value="RNase_Y"/>
    <property type="match status" value="1"/>
</dbReference>
<sequence length="509" mass="57604">MLEIIIAIVASFVSLAIGLGLGYFIRKQVGKNQASSVEAKAEKILNEAKNKEQELLLKTKEKAIKIIDEAKVEENQRRLEISQIQKRLETRESMFDKQLLEFEERKERMQKKVEEIQAIKTRVDEAYEKALLELQRISSLDKEEAKALLFERVEKQVKDDLMGRIIKLEHENSEVYESKAREIVIDAIQRCASDHSSETTSTAVNLPSDEMKGRIIGKDGRNIKTIEKMTGCELIIDDTPDMILVSGFSPIRRRVCQLALEKLIKDGRIQPARIEEFIEESKKELALDIKKAGEEALYKLGITGLDPKLVSIVGRLKYRTSYGQSVLNHSIEVAQLCGMIAEELGVDAAKAKKAGFFHDIGKAVDQDTQGSHPEIGYTILKKFGMDEDIADAAAHHHDDKPEKLLTQIAKSADAISASRVGARRDTYEQFVARLEELEKTASDFPGVDKVYAIQAGREVRIFVKSDQVDDYQAYNLAKDIARKIENELQYPGEIRVNVIRETRIIEYAR</sequence>
<evidence type="ECO:0000256" key="4">
    <source>
        <dbReference type="ARBA" id="ARBA00022884"/>
    </source>
</evidence>
<dbReference type="PANTHER" id="PTHR12826:SF15">
    <property type="entry name" value="RIBONUCLEASE Y"/>
    <property type="match status" value="1"/>
</dbReference>
<dbReference type="Gene3D" id="3.30.1370.10">
    <property type="entry name" value="K Homology domain, type 1"/>
    <property type="match status" value="1"/>
</dbReference>
<comment type="similarity">
    <text evidence="5">Belongs to the RNase Y family.</text>
</comment>
<dbReference type="GO" id="GO:0016787">
    <property type="term" value="F:hydrolase activity"/>
    <property type="evidence" value="ECO:0007669"/>
    <property type="project" value="UniProtKB-KW"/>
</dbReference>
<dbReference type="Pfam" id="PF00013">
    <property type="entry name" value="KH_1"/>
    <property type="match status" value="1"/>
</dbReference>
<dbReference type="Proteomes" id="UP000034849">
    <property type="component" value="Unassembled WGS sequence"/>
</dbReference>
<keyword evidence="5" id="KW-0812">Transmembrane</keyword>
<comment type="function">
    <text evidence="5">Endoribonuclease that initiates mRNA decay.</text>
</comment>
<dbReference type="EC" id="3.1.-.-" evidence="5 6"/>
<dbReference type="SMART" id="SM00322">
    <property type="entry name" value="KH"/>
    <property type="match status" value="1"/>
</dbReference>
<dbReference type="STRING" id="1619046.US42_C0006G0042"/>
<dbReference type="EMBL" id="LBSX01000006">
    <property type="protein sequence ID" value="KKQ27735.1"/>
    <property type="molecule type" value="Genomic_DNA"/>
</dbReference>
<dbReference type="SUPFAM" id="SSF109604">
    <property type="entry name" value="HD-domain/PDEase-like"/>
    <property type="match status" value="1"/>
</dbReference>
<gene>
    <name evidence="5" type="primary">rny</name>
    <name evidence="9" type="ORF">US42_C0006G0042</name>
</gene>
<comment type="caution">
    <text evidence="9">The sequence shown here is derived from an EMBL/GenBank/DDBJ whole genome shotgun (WGS) entry which is preliminary data.</text>
</comment>
<dbReference type="SMART" id="SM00471">
    <property type="entry name" value="HDc"/>
    <property type="match status" value="1"/>
</dbReference>
<feature type="coiled-coil region" evidence="7">
    <location>
        <begin position="31"/>
        <end position="61"/>
    </location>
</feature>
<evidence type="ECO:0000256" key="3">
    <source>
        <dbReference type="ARBA" id="ARBA00022801"/>
    </source>
</evidence>
<dbReference type="SUPFAM" id="SSF54791">
    <property type="entry name" value="Eukaryotic type KH-domain (KH-domain type I)"/>
    <property type="match status" value="1"/>
</dbReference>
<keyword evidence="1 5" id="KW-0540">Nuclease</keyword>
<keyword evidence="5" id="KW-1003">Cell membrane</keyword>
<organism evidence="9 10">
    <name type="scientific">Candidatus Magasanikbacteria bacterium GW2011_GWC2_37_14</name>
    <dbReference type="NCBI Taxonomy" id="1619046"/>
    <lineage>
        <taxon>Bacteria</taxon>
        <taxon>Candidatus Magasanikiibacteriota</taxon>
    </lineage>
</organism>
<dbReference type="NCBIfam" id="TIGR00277">
    <property type="entry name" value="HDIG"/>
    <property type="match status" value="1"/>
</dbReference>
<dbReference type="InterPro" id="IPR022711">
    <property type="entry name" value="RNase_Y_N"/>
</dbReference>
<dbReference type="GO" id="GO:0004521">
    <property type="term" value="F:RNA endonuclease activity"/>
    <property type="evidence" value="ECO:0007669"/>
    <property type="project" value="UniProtKB-UniRule"/>
</dbReference>
<dbReference type="PANTHER" id="PTHR12826">
    <property type="entry name" value="RIBONUCLEASE Y"/>
    <property type="match status" value="1"/>
</dbReference>
<reference evidence="9 10" key="1">
    <citation type="journal article" date="2015" name="Nature">
        <title>rRNA introns, odd ribosomes, and small enigmatic genomes across a large radiation of phyla.</title>
        <authorList>
            <person name="Brown C.T."/>
            <person name="Hug L.A."/>
            <person name="Thomas B.C."/>
            <person name="Sharon I."/>
            <person name="Castelle C.J."/>
            <person name="Singh A."/>
            <person name="Wilkins M.J."/>
            <person name="Williams K.H."/>
            <person name="Banfield J.F."/>
        </authorList>
    </citation>
    <scope>NUCLEOTIDE SEQUENCE [LARGE SCALE GENOMIC DNA]</scope>
</reference>
<dbReference type="InterPro" id="IPR004087">
    <property type="entry name" value="KH_dom"/>
</dbReference>
<dbReference type="Pfam" id="PF12072">
    <property type="entry name" value="RNase_Y_N"/>
    <property type="match status" value="1"/>
</dbReference>
<evidence type="ECO:0000256" key="7">
    <source>
        <dbReference type="SAM" id="Coils"/>
    </source>
</evidence>
<evidence type="ECO:0000256" key="2">
    <source>
        <dbReference type="ARBA" id="ARBA00022759"/>
    </source>
</evidence>
<keyword evidence="5" id="KW-0472">Membrane</keyword>
<feature type="coiled-coil region" evidence="7">
    <location>
        <begin position="99"/>
        <end position="129"/>
    </location>
</feature>
<dbReference type="GO" id="GO:0003723">
    <property type="term" value="F:RNA binding"/>
    <property type="evidence" value="ECO:0007669"/>
    <property type="project" value="UniProtKB-UniRule"/>
</dbReference>
<dbReference type="InterPro" id="IPR004088">
    <property type="entry name" value="KH_dom_type_1"/>
</dbReference>
<dbReference type="HAMAP" id="MF_00335">
    <property type="entry name" value="RNase_Y"/>
    <property type="match status" value="1"/>
</dbReference>
<dbReference type="PROSITE" id="PS51831">
    <property type="entry name" value="HD"/>
    <property type="match status" value="1"/>
</dbReference>
<evidence type="ECO:0000313" key="10">
    <source>
        <dbReference type="Proteomes" id="UP000034849"/>
    </source>
</evidence>
<dbReference type="Gene3D" id="1.10.3210.10">
    <property type="entry name" value="Hypothetical protein af1432"/>
    <property type="match status" value="1"/>
</dbReference>
<dbReference type="PROSITE" id="PS50084">
    <property type="entry name" value="KH_TYPE_1"/>
    <property type="match status" value="1"/>
</dbReference>
<dbReference type="InterPro" id="IPR017705">
    <property type="entry name" value="Ribonuclease_Y"/>
</dbReference>
<dbReference type="InterPro" id="IPR003607">
    <property type="entry name" value="HD/PDEase_dom"/>
</dbReference>
<keyword evidence="3 5" id="KW-0378">Hydrolase</keyword>
<dbReference type="GO" id="GO:0006402">
    <property type="term" value="P:mRNA catabolic process"/>
    <property type="evidence" value="ECO:0007669"/>
    <property type="project" value="UniProtKB-UniRule"/>
</dbReference>
<evidence type="ECO:0000256" key="1">
    <source>
        <dbReference type="ARBA" id="ARBA00022722"/>
    </source>
</evidence>
<dbReference type="GO" id="GO:0005886">
    <property type="term" value="C:plasma membrane"/>
    <property type="evidence" value="ECO:0007669"/>
    <property type="project" value="UniProtKB-SubCell"/>
</dbReference>
<dbReference type="InterPro" id="IPR036612">
    <property type="entry name" value="KH_dom_type_1_sf"/>
</dbReference>
<keyword evidence="4 5" id="KW-0694">RNA-binding</keyword>
<evidence type="ECO:0000256" key="6">
    <source>
        <dbReference type="NCBIfam" id="TIGR03319"/>
    </source>
</evidence>
<keyword evidence="5" id="KW-1133">Transmembrane helix</keyword>
<comment type="subcellular location">
    <subcellularLocation>
        <location evidence="5">Cell membrane</location>
        <topology evidence="5">Single-pass membrane protein</topology>
    </subcellularLocation>
</comment>
<dbReference type="AlphaFoldDB" id="A0A0G0GNJ5"/>
<dbReference type="CDD" id="cd00077">
    <property type="entry name" value="HDc"/>
    <property type="match status" value="1"/>
</dbReference>
<dbReference type="InterPro" id="IPR006674">
    <property type="entry name" value="HD_domain"/>
</dbReference>
<evidence type="ECO:0000256" key="5">
    <source>
        <dbReference type="HAMAP-Rule" id="MF_00335"/>
    </source>
</evidence>
<evidence type="ECO:0000313" key="9">
    <source>
        <dbReference type="EMBL" id="KKQ27735.1"/>
    </source>
</evidence>
<proteinExistence type="inferred from homology"/>
<feature type="transmembrane region" description="Helical" evidence="5">
    <location>
        <begin position="6"/>
        <end position="25"/>
    </location>
</feature>
<dbReference type="CDD" id="cd22431">
    <property type="entry name" value="KH-I_RNaseY"/>
    <property type="match status" value="1"/>
</dbReference>
<accession>A0A0G0GNJ5</accession>
<dbReference type="PATRIC" id="fig|1619046.3.peg.437"/>
<protein>
    <recommendedName>
        <fullName evidence="5 6">Ribonuclease Y</fullName>
        <shortName evidence="5">RNase Y</shortName>
        <ecNumber evidence="5 6">3.1.-.-</ecNumber>
    </recommendedName>
</protein>
<keyword evidence="7" id="KW-0175">Coiled coil</keyword>